<evidence type="ECO:0000256" key="5">
    <source>
        <dbReference type="ARBA" id="ARBA00023284"/>
    </source>
</evidence>
<dbReference type="Proteomes" id="UP000188145">
    <property type="component" value="Chromosome"/>
</dbReference>
<evidence type="ECO:0000313" key="9">
    <source>
        <dbReference type="Proteomes" id="UP000188145"/>
    </source>
</evidence>
<evidence type="ECO:0000256" key="1">
    <source>
        <dbReference type="ARBA" id="ARBA00022559"/>
    </source>
</evidence>
<keyword evidence="1 6" id="KW-0575">Peroxidase</keyword>
<dbReference type="EMBL" id="CP019606">
    <property type="protein sequence ID" value="AQP46234.1"/>
    <property type="molecule type" value="Genomic_DNA"/>
</dbReference>
<evidence type="ECO:0000256" key="2">
    <source>
        <dbReference type="ARBA" id="ARBA00022862"/>
    </source>
</evidence>
<dbReference type="CDD" id="cd03014">
    <property type="entry name" value="PRX_Atyp2cys"/>
    <property type="match status" value="1"/>
</dbReference>
<protein>
    <recommendedName>
        <fullName evidence="6">Thiol peroxidase</fullName>
        <shortName evidence="6">Tpx</shortName>
        <ecNumber evidence="6">1.11.1.24</ecNumber>
    </recommendedName>
    <alternativeName>
        <fullName evidence="6">Peroxiredoxin tpx</fullName>
        <shortName evidence="6">Prx</shortName>
    </alternativeName>
    <alternativeName>
        <fullName evidence="6">Thioredoxin peroxidase</fullName>
    </alternativeName>
    <alternativeName>
        <fullName evidence="6">Thioredoxin-dependent peroxiredoxin</fullName>
    </alternativeName>
</protein>
<dbReference type="Gene3D" id="3.40.30.10">
    <property type="entry name" value="Glutaredoxin"/>
    <property type="match status" value="1"/>
</dbReference>
<dbReference type="PROSITE" id="PS51352">
    <property type="entry name" value="THIOREDOXIN_2"/>
    <property type="match status" value="1"/>
</dbReference>
<comment type="subunit">
    <text evidence="6">Homodimer.</text>
</comment>
<dbReference type="HAMAP" id="MF_00269">
    <property type="entry name" value="Tpx"/>
    <property type="match status" value="1"/>
</dbReference>
<evidence type="ECO:0000256" key="4">
    <source>
        <dbReference type="ARBA" id="ARBA00023157"/>
    </source>
</evidence>
<proteinExistence type="inferred from homology"/>
<keyword evidence="5 6" id="KW-0676">Redox-active center</keyword>
<dbReference type="KEGG" id="tes:BW730_00225"/>
<dbReference type="NCBIfam" id="NF001808">
    <property type="entry name" value="PRK00522.1"/>
    <property type="match status" value="1"/>
</dbReference>
<feature type="domain" description="Thioredoxin" evidence="7">
    <location>
        <begin position="18"/>
        <end position="165"/>
    </location>
</feature>
<name>A0A1Q2CJF5_9ACTN</name>
<evidence type="ECO:0000256" key="3">
    <source>
        <dbReference type="ARBA" id="ARBA00023002"/>
    </source>
</evidence>
<dbReference type="InterPro" id="IPR036249">
    <property type="entry name" value="Thioredoxin-like_sf"/>
</dbReference>
<keyword evidence="3 6" id="KW-0560">Oxidoreductase</keyword>
<dbReference type="InterPro" id="IPR013766">
    <property type="entry name" value="Thioredoxin_domain"/>
</dbReference>
<dbReference type="PANTHER" id="PTHR43110:SF1">
    <property type="entry name" value="THIOL PEROXIDASE"/>
    <property type="match status" value="1"/>
</dbReference>
<evidence type="ECO:0000259" key="7">
    <source>
        <dbReference type="PROSITE" id="PS51352"/>
    </source>
</evidence>
<dbReference type="InterPro" id="IPR013740">
    <property type="entry name" value="Redoxin"/>
</dbReference>
<gene>
    <name evidence="6" type="primary">tpx</name>
    <name evidence="8" type="ORF">BW730_00225</name>
</gene>
<dbReference type="STRING" id="1332264.BW730_00225"/>
<dbReference type="AlphaFoldDB" id="A0A1Q2CJF5"/>
<accession>A0A1Q2CJF5</accession>
<dbReference type="OrthoDB" id="9781543at2"/>
<comment type="similarity">
    <text evidence="6">Belongs to the peroxiredoxin family. Tpx subfamily.</text>
</comment>
<dbReference type="PANTHER" id="PTHR43110">
    <property type="entry name" value="THIOL PEROXIDASE"/>
    <property type="match status" value="1"/>
</dbReference>
<feature type="active site" description="Cysteine sulfenic acid (-SOH) intermediate" evidence="6">
    <location>
        <position position="60"/>
    </location>
</feature>
<dbReference type="Pfam" id="PF08534">
    <property type="entry name" value="Redoxin"/>
    <property type="match status" value="1"/>
</dbReference>
<feature type="disulfide bond" description="Redox-active" evidence="6">
    <location>
        <begin position="60"/>
        <end position="94"/>
    </location>
</feature>
<comment type="miscellaneous">
    <text evidence="6">The active site is a conserved redox-active cysteine residue, the peroxidatic cysteine (C(P)), which makes the nucleophilic attack on the peroxide substrate. The peroxide oxidizes the C(P)-SH to cysteine sulfenic acid (C(P)-SOH), which then reacts with another cysteine residue, the resolving cysteine (C(R)), to form a disulfide bridge. The disulfide is subsequently reduced by an appropriate electron donor to complete the catalytic cycle. In this atypical 2-Cys peroxiredoxin, C(R) is present in the same subunit to form an intramolecular disulfide. The disulfide is subsequently reduced by thioredoxin.</text>
</comment>
<evidence type="ECO:0000313" key="8">
    <source>
        <dbReference type="EMBL" id="AQP46234.1"/>
    </source>
</evidence>
<dbReference type="InterPro" id="IPR050455">
    <property type="entry name" value="Tpx_Peroxidase_subfamily"/>
</dbReference>
<keyword evidence="9" id="KW-1185">Reference proteome</keyword>
<dbReference type="SUPFAM" id="SSF52833">
    <property type="entry name" value="Thioredoxin-like"/>
    <property type="match status" value="1"/>
</dbReference>
<comment type="catalytic activity">
    <reaction evidence="6">
        <text>a hydroperoxide + [thioredoxin]-dithiol = an alcohol + [thioredoxin]-disulfide + H2O</text>
        <dbReference type="Rhea" id="RHEA:62620"/>
        <dbReference type="Rhea" id="RHEA-COMP:10698"/>
        <dbReference type="Rhea" id="RHEA-COMP:10700"/>
        <dbReference type="ChEBI" id="CHEBI:15377"/>
        <dbReference type="ChEBI" id="CHEBI:29950"/>
        <dbReference type="ChEBI" id="CHEBI:30879"/>
        <dbReference type="ChEBI" id="CHEBI:35924"/>
        <dbReference type="ChEBI" id="CHEBI:50058"/>
        <dbReference type="EC" id="1.11.1.24"/>
    </reaction>
</comment>
<dbReference type="GO" id="GO:0008379">
    <property type="term" value="F:thioredoxin peroxidase activity"/>
    <property type="evidence" value="ECO:0007669"/>
    <property type="project" value="UniProtKB-UniRule"/>
</dbReference>
<keyword evidence="4 6" id="KW-1015">Disulfide bond</keyword>
<comment type="function">
    <text evidence="6">Thiol-specific peroxidase that catalyzes the reduction of hydrogen peroxide and organic hydroperoxides to water and alcohols, respectively. Plays a role in cell protection against oxidative stress by detoxifying peroxides.</text>
</comment>
<dbReference type="InterPro" id="IPR002065">
    <property type="entry name" value="TPX"/>
</dbReference>
<organism evidence="8 9">
    <name type="scientific">Tessaracoccus aquimaris</name>
    <dbReference type="NCBI Taxonomy" id="1332264"/>
    <lineage>
        <taxon>Bacteria</taxon>
        <taxon>Bacillati</taxon>
        <taxon>Actinomycetota</taxon>
        <taxon>Actinomycetes</taxon>
        <taxon>Propionibacteriales</taxon>
        <taxon>Propionibacteriaceae</taxon>
        <taxon>Tessaracoccus</taxon>
    </lineage>
</organism>
<dbReference type="InterPro" id="IPR018219">
    <property type="entry name" value="Tpx_CS"/>
</dbReference>
<dbReference type="RefSeq" id="WP_077684550.1">
    <property type="nucleotide sequence ID" value="NZ_CP019606.1"/>
</dbReference>
<sequence length="165" mass="17368">MAEIAFKGNPVHSIGELPAVCSAAPDFEVTGADLQPVTLADFAGQKLVLNIFPSVDTGVCAMSVRTFNEKAAGLEGTKVLCVSRDLPFALNRFCGAEGIENVVVSSDFRTNFGETYGVTFADGPLKGLLSRSVVVIDADGNVVYTEQVDETTTEPDYDAALAALN</sequence>
<dbReference type="PROSITE" id="PS01265">
    <property type="entry name" value="TPX"/>
    <property type="match status" value="1"/>
</dbReference>
<evidence type="ECO:0000256" key="6">
    <source>
        <dbReference type="HAMAP-Rule" id="MF_00269"/>
    </source>
</evidence>
<keyword evidence="2 6" id="KW-0049">Antioxidant</keyword>
<reference evidence="9" key="1">
    <citation type="submission" date="2017-02" db="EMBL/GenBank/DDBJ databases">
        <title>Tessaracoccus aquaemaris sp. nov., isolated from the intestine of a Korean rockfish, Sebastes schlegelii, in a marine aquaculture pond.</title>
        <authorList>
            <person name="Tak E.J."/>
            <person name="Bae J.-W."/>
        </authorList>
    </citation>
    <scope>NUCLEOTIDE SEQUENCE [LARGE SCALE GENOMIC DNA]</scope>
    <source>
        <strain evidence="9">NSG39</strain>
    </source>
</reference>
<dbReference type="EC" id="1.11.1.24" evidence="6"/>